<feature type="region of interest" description="Disordered" evidence="1">
    <location>
        <begin position="1"/>
        <end position="29"/>
    </location>
</feature>
<accession>A0A9Q1IYD7</accession>
<sequence>MVRAAPSTRTSEDASAMSRGLSPRDTRSTRGGAFLYQECFLQADGYFPSADHRLSRAGVTLEVAQACCGRPENSLDEALLSML</sequence>
<evidence type="ECO:0000313" key="3">
    <source>
        <dbReference type="Proteomes" id="UP001152622"/>
    </source>
</evidence>
<dbReference type="Proteomes" id="UP001152622">
    <property type="component" value="Chromosome 5"/>
</dbReference>
<proteinExistence type="predicted"/>
<reference evidence="2" key="1">
    <citation type="journal article" date="2023" name="Science">
        <title>Genome structures resolve the early diversification of teleost fishes.</title>
        <authorList>
            <person name="Parey E."/>
            <person name="Louis A."/>
            <person name="Montfort J."/>
            <person name="Bouchez O."/>
            <person name="Roques C."/>
            <person name="Iampietro C."/>
            <person name="Lluch J."/>
            <person name="Castinel A."/>
            <person name="Donnadieu C."/>
            <person name="Desvignes T."/>
            <person name="Floi Bucao C."/>
            <person name="Jouanno E."/>
            <person name="Wen M."/>
            <person name="Mejri S."/>
            <person name="Dirks R."/>
            <person name="Jansen H."/>
            <person name="Henkel C."/>
            <person name="Chen W.J."/>
            <person name="Zahm M."/>
            <person name="Cabau C."/>
            <person name="Klopp C."/>
            <person name="Thompson A.W."/>
            <person name="Robinson-Rechavi M."/>
            <person name="Braasch I."/>
            <person name="Lecointre G."/>
            <person name="Bobe J."/>
            <person name="Postlethwait J.H."/>
            <person name="Berthelot C."/>
            <person name="Roest Crollius H."/>
            <person name="Guiguen Y."/>
        </authorList>
    </citation>
    <scope>NUCLEOTIDE SEQUENCE</scope>
    <source>
        <strain evidence="2">WJC10195</strain>
    </source>
</reference>
<comment type="caution">
    <text evidence="2">The sequence shown here is derived from an EMBL/GenBank/DDBJ whole genome shotgun (WGS) entry which is preliminary data.</text>
</comment>
<evidence type="ECO:0000256" key="1">
    <source>
        <dbReference type="SAM" id="MobiDB-lite"/>
    </source>
</evidence>
<gene>
    <name evidence="2" type="ORF">SKAU_G00156110</name>
</gene>
<protein>
    <submittedName>
        <fullName evidence="2">Uncharacterized protein</fullName>
    </submittedName>
</protein>
<dbReference type="AlphaFoldDB" id="A0A9Q1IYD7"/>
<evidence type="ECO:0000313" key="2">
    <source>
        <dbReference type="EMBL" id="KAJ8359086.1"/>
    </source>
</evidence>
<keyword evidence="3" id="KW-1185">Reference proteome</keyword>
<dbReference type="EMBL" id="JAINUF010000005">
    <property type="protein sequence ID" value="KAJ8359086.1"/>
    <property type="molecule type" value="Genomic_DNA"/>
</dbReference>
<organism evidence="2 3">
    <name type="scientific">Synaphobranchus kaupii</name>
    <name type="common">Kaup's arrowtooth eel</name>
    <dbReference type="NCBI Taxonomy" id="118154"/>
    <lineage>
        <taxon>Eukaryota</taxon>
        <taxon>Metazoa</taxon>
        <taxon>Chordata</taxon>
        <taxon>Craniata</taxon>
        <taxon>Vertebrata</taxon>
        <taxon>Euteleostomi</taxon>
        <taxon>Actinopterygii</taxon>
        <taxon>Neopterygii</taxon>
        <taxon>Teleostei</taxon>
        <taxon>Anguilliformes</taxon>
        <taxon>Synaphobranchidae</taxon>
        <taxon>Synaphobranchus</taxon>
    </lineage>
</organism>
<name>A0A9Q1IYD7_SYNKA</name>